<comment type="caution">
    <text evidence="3">The sequence shown here is derived from an EMBL/GenBank/DDBJ whole genome shotgun (WGS) entry which is preliminary data.</text>
</comment>
<sequence length="280" mass="31465">MSNERCTIVGFNIGRPFDHSLFAPDLTPIYGSCHSRKSINSALISHEKETQARREGREGRSSSSTTAGTSLGHRRTIAGASSDHLRSLAGPPPEFRRITISRPDVLLKARHSGLSDLHQQTTVFLTPVSYRLRSFQPSSPTAVWDLQDTTNDNHLSNLFVMRVALFVYVLFLHVFITLSMGAFTGFFASDVRESRLPHFRGSWNLPYLPFSLLRCALLEYPRSYPRHSVLPYMIVRVQNLLLSTTASATEFGVRYRVKKRKKEGLLTAAVSSHSSLKFPL</sequence>
<dbReference type="AlphaFoldDB" id="A0A8T3BIX7"/>
<keyword evidence="2" id="KW-0812">Transmembrane</keyword>
<reference evidence="3" key="1">
    <citation type="journal article" date="2022" name="Front. Genet.">
        <title>Chromosome-Scale Assembly of the Dendrobium nobile Genome Provides Insights Into the Molecular Mechanism of the Biosynthesis of the Medicinal Active Ingredient of Dendrobium.</title>
        <authorList>
            <person name="Xu Q."/>
            <person name="Niu S.-C."/>
            <person name="Li K.-L."/>
            <person name="Zheng P.-J."/>
            <person name="Zhang X.-J."/>
            <person name="Jia Y."/>
            <person name="Liu Y."/>
            <person name="Niu Y.-X."/>
            <person name="Yu L.-H."/>
            <person name="Chen D.-F."/>
            <person name="Zhang G.-Q."/>
        </authorList>
    </citation>
    <scope>NUCLEOTIDE SEQUENCE</scope>
    <source>
        <tissue evidence="3">Leaf</tissue>
    </source>
</reference>
<dbReference type="Proteomes" id="UP000829196">
    <property type="component" value="Unassembled WGS sequence"/>
</dbReference>
<evidence type="ECO:0000256" key="1">
    <source>
        <dbReference type="SAM" id="MobiDB-lite"/>
    </source>
</evidence>
<gene>
    <name evidence="3" type="ORF">KFK09_012868</name>
</gene>
<name>A0A8T3BIX7_DENNO</name>
<evidence type="ECO:0000313" key="3">
    <source>
        <dbReference type="EMBL" id="KAI0512230.1"/>
    </source>
</evidence>
<feature type="compositionally biased region" description="Basic and acidic residues" evidence="1">
    <location>
        <begin position="45"/>
        <end position="60"/>
    </location>
</feature>
<organism evidence="3 4">
    <name type="scientific">Dendrobium nobile</name>
    <name type="common">Orchid</name>
    <dbReference type="NCBI Taxonomy" id="94219"/>
    <lineage>
        <taxon>Eukaryota</taxon>
        <taxon>Viridiplantae</taxon>
        <taxon>Streptophyta</taxon>
        <taxon>Embryophyta</taxon>
        <taxon>Tracheophyta</taxon>
        <taxon>Spermatophyta</taxon>
        <taxon>Magnoliopsida</taxon>
        <taxon>Liliopsida</taxon>
        <taxon>Asparagales</taxon>
        <taxon>Orchidaceae</taxon>
        <taxon>Epidendroideae</taxon>
        <taxon>Malaxideae</taxon>
        <taxon>Dendrobiinae</taxon>
        <taxon>Dendrobium</taxon>
    </lineage>
</organism>
<feature type="compositionally biased region" description="Low complexity" evidence="1">
    <location>
        <begin position="61"/>
        <end position="70"/>
    </location>
</feature>
<feature type="transmembrane region" description="Helical" evidence="2">
    <location>
        <begin position="165"/>
        <end position="188"/>
    </location>
</feature>
<evidence type="ECO:0000313" key="4">
    <source>
        <dbReference type="Proteomes" id="UP000829196"/>
    </source>
</evidence>
<proteinExistence type="predicted"/>
<keyword evidence="4" id="KW-1185">Reference proteome</keyword>
<dbReference type="EMBL" id="JAGYWB010000009">
    <property type="protein sequence ID" value="KAI0512230.1"/>
    <property type="molecule type" value="Genomic_DNA"/>
</dbReference>
<protein>
    <submittedName>
        <fullName evidence="3">Uncharacterized protein</fullName>
    </submittedName>
</protein>
<keyword evidence="2" id="KW-0472">Membrane</keyword>
<feature type="region of interest" description="Disordered" evidence="1">
    <location>
        <begin position="44"/>
        <end position="76"/>
    </location>
</feature>
<accession>A0A8T3BIX7</accession>
<keyword evidence="2" id="KW-1133">Transmembrane helix</keyword>
<evidence type="ECO:0000256" key="2">
    <source>
        <dbReference type="SAM" id="Phobius"/>
    </source>
</evidence>